<reference evidence="4 5" key="1">
    <citation type="submission" date="2020-12" db="EMBL/GenBank/DDBJ databases">
        <title>Geomonas sp. Red421, isolated from paddy soil.</title>
        <authorList>
            <person name="Xu Z."/>
            <person name="Zhang Z."/>
            <person name="Masuda Y."/>
            <person name="Itoh H."/>
            <person name="Senoo K."/>
        </authorList>
    </citation>
    <scope>NUCLEOTIDE SEQUENCE [LARGE SCALE GENOMIC DNA]</scope>
    <source>
        <strain evidence="4 5">Red421</strain>
    </source>
</reference>
<gene>
    <name evidence="4" type="ORF">JFN91_06770</name>
</gene>
<comment type="similarity">
    <text evidence="1">Belongs to the CsgA/CsgB family.</text>
</comment>
<dbReference type="EMBL" id="JAEMHL010000003">
    <property type="protein sequence ID" value="MBJ6749912.1"/>
    <property type="molecule type" value="Genomic_DNA"/>
</dbReference>
<evidence type="ECO:0000256" key="1">
    <source>
        <dbReference type="ARBA" id="ARBA00009766"/>
    </source>
</evidence>
<name>A0ABS0YDA7_9BACT</name>
<keyword evidence="2 3" id="KW-0732">Signal</keyword>
<dbReference type="Pfam" id="PF07012">
    <property type="entry name" value="Curlin_rpt"/>
    <property type="match status" value="1"/>
</dbReference>
<feature type="chain" id="PRO_5045841388" description="Curlin associated repeat-containing protein" evidence="3">
    <location>
        <begin position="24"/>
        <end position="326"/>
    </location>
</feature>
<evidence type="ECO:0008006" key="6">
    <source>
        <dbReference type="Google" id="ProtNLM"/>
    </source>
</evidence>
<proteinExistence type="inferred from homology"/>
<evidence type="ECO:0000313" key="4">
    <source>
        <dbReference type="EMBL" id="MBJ6749912.1"/>
    </source>
</evidence>
<sequence length="326" mass="34217">MKQTRMMALGMLLAVVTPCLAFAGNLSDVIQVGNNVLATTDQVGADNTATVNQYGDYLKADVDQLGDTNTATVDQGNAGTPANSSQLVGYVSGAVIYQEGDRNMASTTWHVGNQGSRITQTGDDNSGTQDLSAHEGYSAGKFAIDIQQVGNNNLGTQVTTYKYGTYGIQDMLLQQTGNNNSGTQTSLSGKSIGMEIIQTGNDNISTQLQDGMQDVASAKMVGSFNTTEQVQAYTVWGLTNRSAVIDIVGSNNFASQTQLGIATVADITMVGDRNSAVQNQVGDNNFAKLTQVGNDNIATQTQSGAWNSSTVSQTGNFNNVAVTQSN</sequence>
<feature type="signal peptide" evidence="3">
    <location>
        <begin position="1"/>
        <end position="23"/>
    </location>
</feature>
<keyword evidence="5" id="KW-1185">Reference proteome</keyword>
<dbReference type="RefSeq" id="WP_199388457.1">
    <property type="nucleotide sequence ID" value="NZ_JAEMHL010000003.1"/>
</dbReference>
<accession>A0ABS0YDA7</accession>
<dbReference type="Proteomes" id="UP000614714">
    <property type="component" value="Unassembled WGS sequence"/>
</dbReference>
<evidence type="ECO:0000256" key="3">
    <source>
        <dbReference type="SAM" id="SignalP"/>
    </source>
</evidence>
<protein>
    <recommendedName>
        <fullName evidence="6">Curlin associated repeat-containing protein</fullName>
    </recommendedName>
</protein>
<evidence type="ECO:0000313" key="5">
    <source>
        <dbReference type="Proteomes" id="UP000614714"/>
    </source>
</evidence>
<organism evidence="4 5">
    <name type="scientific">Geomonas anaerohicana</name>
    <dbReference type="NCBI Taxonomy" id="2798583"/>
    <lineage>
        <taxon>Bacteria</taxon>
        <taxon>Pseudomonadati</taxon>
        <taxon>Thermodesulfobacteriota</taxon>
        <taxon>Desulfuromonadia</taxon>
        <taxon>Geobacterales</taxon>
        <taxon>Geobacteraceae</taxon>
        <taxon>Geomonas</taxon>
    </lineage>
</organism>
<evidence type="ECO:0000256" key="2">
    <source>
        <dbReference type="ARBA" id="ARBA00022729"/>
    </source>
</evidence>
<dbReference type="InterPro" id="IPR009742">
    <property type="entry name" value="Curlin_rpt"/>
</dbReference>
<comment type="caution">
    <text evidence="4">The sequence shown here is derived from an EMBL/GenBank/DDBJ whole genome shotgun (WGS) entry which is preliminary data.</text>
</comment>